<reference evidence="16 17" key="1">
    <citation type="submission" date="2019-04" db="EMBL/GenBank/DDBJ databases">
        <title>Taxonomy of novel Haliea sp. from mangrove soil of West Coast of India.</title>
        <authorList>
            <person name="Verma A."/>
            <person name="Kumar P."/>
            <person name="Krishnamurthi S."/>
        </authorList>
    </citation>
    <scope>NUCLEOTIDE SEQUENCE [LARGE SCALE GENOMIC DNA]</scope>
    <source>
        <strain evidence="16 17">SAOS-164</strain>
    </source>
</reference>
<keyword evidence="2 11" id="KW-0813">Transport</keyword>
<feature type="chain" id="PRO_5021353689" evidence="13">
    <location>
        <begin position="29"/>
        <end position="740"/>
    </location>
</feature>
<dbReference type="InterPro" id="IPR036942">
    <property type="entry name" value="Beta-barrel_TonB_sf"/>
</dbReference>
<keyword evidence="6" id="KW-0408">Iron</keyword>
<dbReference type="SUPFAM" id="SSF56935">
    <property type="entry name" value="Porins"/>
    <property type="match status" value="1"/>
</dbReference>
<dbReference type="Pfam" id="PF00593">
    <property type="entry name" value="TonB_dep_Rec_b-barrel"/>
    <property type="match status" value="1"/>
</dbReference>
<accession>A0A4Z0LVV2</accession>
<evidence type="ECO:0000256" key="9">
    <source>
        <dbReference type="ARBA" id="ARBA00023136"/>
    </source>
</evidence>
<keyword evidence="10 11" id="KW-0998">Cell outer membrane</keyword>
<protein>
    <submittedName>
        <fullName evidence="16">TonB-dependent receptor</fullName>
    </submittedName>
</protein>
<evidence type="ECO:0000256" key="10">
    <source>
        <dbReference type="ARBA" id="ARBA00023237"/>
    </source>
</evidence>
<dbReference type="InterPro" id="IPR000531">
    <property type="entry name" value="Beta-barrel_TonB"/>
</dbReference>
<dbReference type="InterPro" id="IPR012910">
    <property type="entry name" value="Plug_dom"/>
</dbReference>
<feature type="signal peptide" evidence="13">
    <location>
        <begin position="1"/>
        <end position="28"/>
    </location>
</feature>
<comment type="similarity">
    <text evidence="11 12">Belongs to the TonB-dependent receptor family.</text>
</comment>
<keyword evidence="4" id="KW-0410">Iron transport</keyword>
<feature type="domain" description="TonB-dependent receptor-like beta-barrel" evidence="14">
    <location>
        <begin position="293"/>
        <end position="706"/>
    </location>
</feature>
<evidence type="ECO:0000256" key="12">
    <source>
        <dbReference type="RuleBase" id="RU003357"/>
    </source>
</evidence>
<evidence type="ECO:0000259" key="14">
    <source>
        <dbReference type="Pfam" id="PF00593"/>
    </source>
</evidence>
<evidence type="ECO:0000256" key="8">
    <source>
        <dbReference type="ARBA" id="ARBA00023077"/>
    </source>
</evidence>
<evidence type="ECO:0000313" key="16">
    <source>
        <dbReference type="EMBL" id="TGD71266.1"/>
    </source>
</evidence>
<dbReference type="OrthoDB" id="7051185at2"/>
<keyword evidence="16" id="KW-0675">Receptor</keyword>
<evidence type="ECO:0000256" key="3">
    <source>
        <dbReference type="ARBA" id="ARBA00022452"/>
    </source>
</evidence>
<evidence type="ECO:0000256" key="11">
    <source>
        <dbReference type="PROSITE-ProRule" id="PRU01360"/>
    </source>
</evidence>
<dbReference type="InterPro" id="IPR039426">
    <property type="entry name" value="TonB-dep_rcpt-like"/>
</dbReference>
<dbReference type="GO" id="GO:0006826">
    <property type="term" value="P:iron ion transport"/>
    <property type="evidence" value="ECO:0007669"/>
    <property type="project" value="UniProtKB-KW"/>
</dbReference>
<evidence type="ECO:0000256" key="2">
    <source>
        <dbReference type="ARBA" id="ARBA00022448"/>
    </source>
</evidence>
<keyword evidence="3 11" id="KW-1134">Transmembrane beta strand</keyword>
<dbReference type="GO" id="GO:0009279">
    <property type="term" value="C:cell outer membrane"/>
    <property type="evidence" value="ECO:0007669"/>
    <property type="project" value="UniProtKB-SubCell"/>
</dbReference>
<feature type="domain" description="TonB-dependent receptor plug" evidence="15">
    <location>
        <begin position="52"/>
        <end position="158"/>
    </location>
</feature>
<organism evidence="16 17">
    <name type="scientific">Mangrovimicrobium sediminis</name>
    <dbReference type="NCBI Taxonomy" id="2562682"/>
    <lineage>
        <taxon>Bacteria</taxon>
        <taxon>Pseudomonadati</taxon>
        <taxon>Pseudomonadota</taxon>
        <taxon>Gammaproteobacteria</taxon>
        <taxon>Cellvibrionales</taxon>
        <taxon>Halieaceae</taxon>
        <taxon>Mangrovimicrobium</taxon>
    </lineage>
</organism>
<evidence type="ECO:0000256" key="1">
    <source>
        <dbReference type="ARBA" id="ARBA00004571"/>
    </source>
</evidence>
<dbReference type="PANTHER" id="PTHR32552">
    <property type="entry name" value="FERRICHROME IRON RECEPTOR-RELATED"/>
    <property type="match status" value="1"/>
</dbReference>
<keyword evidence="5 11" id="KW-0812">Transmembrane</keyword>
<keyword evidence="9 11" id="KW-0472">Membrane</keyword>
<evidence type="ECO:0000256" key="13">
    <source>
        <dbReference type="SAM" id="SignalP"/>
    </source>
</evidence>
<dbReference type="EMBL" id="SRLE01000014">
    <property type="protein sequence ID" value="TGD71266.1"/>
    <property type="molecule type" value="Genomic_DNA"/>
</dbReference>
<comment type="subcellular location">
    <subcellularLocation>
        <location evidence="1 11">Cell outer membrane</location>
        <topology evidence="1 11">Multi-pass membrane protein</topology>
    </subcellularLocation>
</comment>
<keyword evidence="13" id="KW-0732">Signal</keyword>
<evidence type="ECO:0000256" key="5">
    <source>
        <dbReference type="ARBA" id="ARBA00022692"/>
    </source>
</evidence>
<dbReference type="PROSITE" id="PS52016">
    <property type="entry name" value="TONB_DEPENDENT_REC_3"/>
    <property type="match status" value="1"/>
</dbReference>
<evidence type="ECO:0000313" key="17">
    <source>
        <dbReference type="Proteomes" id="UP000298050"/>
    </source>
</evidence>
<keyword evidence="7" id="KW-0406">Ion transport</keyword>
<sequence length="740" mass="80901">MITESRSFKLKLMPALMGAALLPLGAQAQDTATAAGAIEEVMVTAQRRTERLEEVPMAITVVSGSQMERAGMRNIEDIGKVAAGVQVNRGGAFSQPAIRGISTLTLGNGLENNVAVYIDGVYQPDAVAINAELANIKSVQVLKGPQGTLYGRNATGGAIVIETLAPSQEFEGSVKATYGRFDDKRLQGYISGPLGDKLGFSLAGNWRESDGYIEDVGDDSTASGDDFDAAPLESSALRGKLHFAATDDLDLTLGYNYVKHLDARGLAYRVPKYAILPGGATARDKVSLNLESDNTMEMQEASLGINWQTGIGTLTSTTAYAKREAISNFDFDGTKIDIVRSVGEDIAEYTLQQSLNLNIDAIDRWNINIGGMYYDDRFRTRDIESWQYFILQYTYDLGTDAEALAAYVDASWEFVDDWFLTLGVRYSEEERRGFYSVTNYTGVAIPPADKDQDYDATTPRAVLRYQLSDYSSVYASYTTGFRSGVFYTGTQPDPALYNSVDQEEITAYEVGFKTAQPFYRFSAAAYYYDYQDLQVGLTVPNPIGNGVIQQIFNAPEAEVYGAEAEIDLSLTDALNLRAGIAYVHGRYTDFDDVTGVGLDAATQTNISPQYQDWSDQEMARAPEWTANLGLDYSLPLAGGELVLAGNVNYTDAYVVQNLSLFGPLAGNAGGANEQRYRQDSFTLVNARADWTSPGGRYTLGVYGENLTDERYFLTTSGSSLGDYNQYAWPLTYGVSVGYNF</sequence>
<evidence type="ECO:0000256" key="7">
    <source>
        <dbReference type="ARBA" id="ARBA00023065"/>
    </source>
</evidence>
<evidence type="ECO:0000259" key="15">
    <source>
        <dbReference type="Pfam" id="PF07715"/>
    </source>
</evidence>
<dbReference type="PANTHER" id="PTHR32552:SF81">
    <property type="entry name" value="TONB-DEPENDENT OUTER MEMBRANE RECEPTOR"/>
    <property type="match status" value="1"/>
</dbReference>
<dbReference type="Pfam" id="PF07715">
    <property type="entry name" value="Plug"/>
    <property type="match status" value="1"/>
</dbReference>
<gene>
    <name evidence="16" type="ORF">E4634_18505</name>
</gene>
<proteinExistence type="inferred from homology"/>
<dbReference type="Proteomes" id="UP000298050">
    <property type="component" value="Unassembled WGS sequence"/>
</dbReference>
<comment type="caution">
    <text evidence="16">The sequence shown here is derived from an EMBL/GenBank/DDBJ whole genome shotgun (WGS) entry which is preliminary data.</text>
</comment>
<dbReference type="Gene3D" id="2.40.170.20">
    <property type="entry name" value="TonB-dependent receptor, beta-barrel domain"/>
    <property type="match status" value="1"/>
</dbReference>
<name>A0A4Z0LVV2_9GAMM</name>
<evidence type="ECO:0000256" key="4">
    <source>
        <dbReference type="ARBA" id="ARBA00022496"/>
    </source>
</evidence>
<keyword evidence="17" id="KW-1185">Reference proteome</keyword>
<keyword evidence="8 12" id="KW-0798">TonB box</keyword>
<evidence type="ECO:0000256" key="6">
    <source>
        <dbReference type="ARBA" id="ARBA00023004"/>
    </source>
</evidence>
<dbReference type="AlphaFoldDB" id="A0A4Z0LVV2"/>
<dbReference type="CDD" id="cd01347">
    <property type="entry name" value="ligand_gated_channel"/>
    <property type="match status" value="1"/>
</dbReference>